<dbReference type="EMBL" id="VIEB01000167">
    <property type="protein sequence ID" value="TQE02831.1"/>
    <property type="molecule type" value="Genomic_DNA"/>
</dbReference>
<keyword evidence="2" id="KW-1185">Reference proteome</keyword>
<sequence>MVITNREAPTRPDFSGEACVFWLRNGEQDVQTLRIEATSLSVRLTLVQRDTNGRTGTMIEVVLANKGTTSSFARCLG</sequence>
<accession>A0A540MVL7</accession>
<comment type="caution">
    <text evidence="1">The sequence shown here is derived from an EMBL/GenBank/DDBJ whole genome shotgun (WGS) entry which is preliminary data.</text>
</comment>
<organism evidence="1 2">
    <name type="scientific">Malus baccata</name>
    <name type="common">Siberian crab apple</name>
    <name type="synonym">Pyrus baccata</name>
    <dbReference type="NCBI Taxonomy" id="106549"/>
    <lineage>
        <taxon>Eukaryota</taxon>
        <taxon>Viridiplantae</taxon>
        <taxon>Streptophyta</taxon>
        <taxon>Embryophyta</taxon>
        <taxon>Tracheophyta</taxon>
        <taxon>Spermatophyta</taxon>
        <taxon>Magnoliopsida</taxon>
        <taxon>eudicotyledons</taxon>
        <taxon>Gunneridae</taxon>
        <taxon>Pentapetalae</taxon>
        <taxon>rosids</taxon>
        <taxon>fabids</taxon>
        <taxon>Rosales</taxon>
        <taxon>Rosaceae</taxon>
        <taxon>Amygdaloideae</taxon>
        <taxon>Maleae</taxon>
        <taxon>Malus</taxon>
    </lineage>
</organism>
<name>A0A540MVL7_MALBA</name>
<gene>
    <name evidence="1" type="ORF">C1H46_011560</name>
</gene>
<reference evidence="1 2" key="1">
    <citation type="journal article" date="2019" name="G3 (Bethesda)">
        <title>Sequencing of a Wild Apple (Malus baccata) Genome Unravels the Differences Between Cultivated and Wild Apple Species Regarding Disease Resistance and Cold Tolerance.</title>
        <authorList>
            <person name="Chen X."/>
        </authorList>
    </citation>
    <scope>NUCLEOTIDE SEQUENCE [LARGE SCALE GENOMIC DNA]</scope>
    <source>
        <strain evidence="2">cv. Shandingzi</strain>
        <tissue evidence="1">Leaves</tissue>
    </source>
</reference>
<dbReference type="AlphaFoldDB" id="A0A540MVL7"/>
<dbReference type="Proteomes" id="UP000315295">
    <property type="component" value="Unassembled WGS sequence"/>
</dbReference>
<protein>
    <submittedName>
        <fullName evidence="1">Uncharacterized protein</fullName>
    </submittedName>
</protein>
<evidence type="ECO:0000313" key="1">
    <source>
        <dbReference type="EMBL" id="TQE02831.1"/>
    </source>
</evidence>
<evidence type="ECO:0000313" key="2">
    <source>
        <dbReference type="Proteomes" id="UP000315295"/>
    </source>
</evidence>
<proteinExistence type="predicted"/>